<dbReference type="KEGG" id="ckl:CKL_4002"/>
<dbReference type="EMBL" id="CP000674">
    <property type="protein sequence ID" value="ABQ23601.1"/>
    <property type="molecule type" value="Genomic_DNA"/>
</dbReference>
<keyword evidence="3" id="KW-1185">Reference proteome</keyword>
<name>A5F9R2_CLOK5</name>
<reference evidence="2 3" key="1">
    <citation type="journal article" date="2008" name="Proc. Natl. Acad. Sci. U.S.A.">
        <title>The genome of Clostridium kluyveri, a strict anaerobe with unique metabolic features.</title>
        <authorList>
            <person name="Seedorf H."/>
            <person name="Fricke W.F."/>
            <person name="Veith B."/>
            <person name="Brueggemann H."/>
            <person name="Liesegang H."/>
            <person name="Strittmatter A."/>
            <person name="Miethke M."/>
            <person name="Buckel W."/>
            <person name="Hinderberger J."/>
            <person name="Li F."/>
            <person name="Hagemeier C."/>
            <person name="Thauer R.K."/>
            <person name="Gottschalk G."/>
        </authorList>
    </citation>
    <scope>NUCLEOTIDE SEQUENCE [LARGE SCALE GENOMIC DNA]</scope>
    <source>
        <strain evidence="3">ATCC 8527 / DSM 555 / NCIMB 10680</strain>
        <plasmid evidence="2 3">pCKL555A</plasmid>
    </source>
</reference>
<gene>
    <name evidence="2" type="ordered locus">CKL_4002</name>
</gene>
<accession>A5F9R2</accession>
<dbReference type="HOGENOM" id="CLU_1923927_0_0_9"/>
<geneLocation type="plasmid" evidence="2 3">
    <name>pCKL555A</name>
</geneLocation>
<dbReference type="SUPFAM" id="SSF47413">
    <property type="entry name" value="lambda repressor-like DNA-binding domains"/>
    <property type="match status" value="1"/>
</dbReference>
<feature type="domain" description="HTH cro/C1-type" evidence="1">
    <location>
        <begin position="59"/>
        <end position="116"/>
    </location>
</feature>
<evidence type="ECO:0000259" key="1">
    <source>
        <dbReference type="SMART" id="SM00530"/>
    </source>
</evidence>
<organism evidence="2 3">
    <name type="scientific">Clostridium kluyveri (strain ATCC 8527 / DSM 555 / NBRC 12016 / NCIMB 10680 / K1)</name>
    <dbReference type="NCBI Taxonomy" id="431943"/>
    <lineage>
        <taxon>Bacteria</taxon>
        <taxon>Bacillati</taxon>
        <taxon>Bacillota</taxon>
        <taxon>Clostridia</taxon>
        <taxon>Eubacteriales</taxon>
        <taxon>Clostridiaceae</taxon>
        <taxon>Clostridium</taxon>
    </lineage>
</organism>
<dbReference type="InterPro" id="IPR010982">
    <property type="entry name" value="Lambda_DNA-bd_dom_sf"/>
</dbReference>
<dbReference type="RefSeq" id="WP_011930348.1">
    <property type="nucleotide sequence ID" value="NC_009466.1"/>
</dbReference>
<proteinExistence type="predicted"/>
<protein>
    <recommendedName>
        <fullName evidence="1">HTH cro/C1-type domain-containing protein</fullName>
    </recommendedName>
</protein>
<sequence length="131" mass="14948">MISDEDKIKMFEMRVKGCSLRTIGNEFNVSHEYVRRILKDACNKGALIKRECKGMVYPNIAKWLMENDVSVSELGKMSGESPIRLRHILSGKNINSFTIDEIRKILEVTGMTFKEAFRLDDSVLEDCKAGD</sequence>
<evidence type="ECO:0000313" key="3">
    <source>
        <dbReference type="Proteomes" id="UP000002411"/>
    </source>
</evidence>
<dbReference type="AlphaFoldDB" id="A5F9R2"/>
<dbReference type="Proteomes" id="UP000002411">
    <property type="component" value="Plasmid pCKL555A"/>
</dbReference>
<keyword evidence="2" id="KW-0614">Plasmid</keyword>
<dbReference type="InterPro" id="IPR001387">
    <property type="entry name" value="Cro/C1-type_HTH"/>
</dbReference>
<dbReference type="Gene3D" id="1.10.260.40">
    <property type="entry name" value="lambda repressor-like DNA-binding domains"/>
    <property type="match status" value="1"/>
</dbReference>
<evidence type="ECO:0000313" key="2">
    <source>
        <dbReference type="EMBL" id="ABQ23601.1"/>
    </source>
</evidence>
<dbReference type="GO" id="GO:0003677">
    <property type="term" value="F:DNA binding"/>
    <property type="evidence" value="ECO:0007669"/>
    <property type="project" value="InterPro"/>
</dbReference>
<dbReference type="SMART" id="SM00530">
    <property type="entry name" value="HTH_XRE"/>
    <property type="match status" value="1"/>
</dbReference>